<accession>A0A9W8Q5P6</accession>
<feature type="transmembrane region" description="Helical" evidence="2">
    <location>
        <begin position="373"/>
        <end position="392"/>
    </location>
</feature>
<dbReference type="RefSeq" id="XP_056050103.1">
    <property type="nucleotide sequence ID" value="XM_056193024.1"/>
</dbReference>
<feature type="region of interest" description="Disordered" evidence="1">
    <location>
        <begin position="400"/>
        <end position="425"/>
    </location>
</feature>
<protein>
    <recommendedName>
        <fullName evidence="5">Mg2+ transporter protein, CorA-like/Zinc transport protein ZntB</fullName>
    </recommendedName>
</protein>
<evidence type="ECO:0008006" key="5">
    <source>
        <dbReference type="Google" id="ProtNLM"/>
    </source>
</evidence>
<dbReference type="GO" id="GO:0046873">
    <property type="term" value="F:metal ion transmembrane transporter activity"/>
    <property type="evidence" value="ECO:0007669"/>
    <property type="project" value="InterPro"/>
</dbReference>
<organism evidence="3 4">
    <name type="scientific">Akanthomyces muscarius</name>
    <name type="common">Entomopathogenic fungus</name>
    <name type="synonym">Lecanicillium muscarium</name>
    <dbReference type="NCBI Taxonomy" id="2231603"/>
    <lineage>
        <taxon>Eukaryota</taxon>
        <taxon>Fungi</taxon>
        <taxon>Dikarya</taxon>
        <taxon>Ascomycota</taxon>
        <taxon>Pezizomycotina</taxon>
        <taxon>Sordariomycetes</taxon>
        <taxon>Hypocreomycetidae</taxon>
        <taxon>Hypocreales</taxon>
        <taxon>Cordycipitaceae</taxon>
        <taxon>Akanthomyces</taxon>
    </lineage>
</organism>
<dbReference type="InterPro" id="IPR002523">
    <property type="entry name" value="MgTranspt_CorA/ZnTranspt_ZntB"/>
</dbReference>
<comment type="caution">
    <text evidence="3">The sequence shown here is derived from an EMBL/GenBank/DDBJ whole genome shotgun (WGS) entry which is preliminary data.</text>
</comment>
<evidence type="ECO:0000256" key="1">
    <source>
        <dbReference type="SAM" id="MobiDB-lite"/>
    </source>
</evidence>
<dbReference type="GeneID" id="80888865"/>
<sequence>MADASADLQCANNCGPLEIWIWSKDGNHQHVLGHISSTFLKKYPTDVLLFIYADANTIRNCPTCKAKFSAEFNIPDIWWTEYNRKTNGFFGSQDVLDDAEKVAGYVTWSHFQTKQVQPDKEHPDKDYDYNWTKVNIFTQWLISKRQVVLSFAQNKGTIKTQNEIRQALLSSLVARELTDPFWVYHKLLSLVLDLNNASIWMFRDCVRAIEQSDEHTSKEPDYRRLHNLARHGIHIVEVLSVTCETIQRIAAGHRAWVEESSRSSGHAPPLPFTKSVREQLSFYEQTASSFRHRMLSTKDRLTNEINLSFNWIAQNDARITREISSKSLEDSRTMKKIAFLSFFFLPATFVSAIFSTSFFNFSPEAGRWTVSPMFWVYWVVTIPVTILMPVLWKYWHPSEEKQEDGDAGSKVSSMELKDGDVEMQPTRRRTSQFLPTIGMHRRG</sequence>
<dbReference type="Proteomes" id="UP001144673">
    <property type="component" value="Chromosome 3"/>
</dbReference>
<evidence type="ECO:0000313" key="3">
    <source>
        <dbReference type="EMBL" id="KAJ4147162.1"/>
    </source>
</evidence>
<evidence type="ECO:0000256" key="2">
    <source>
        <dbReference type="SAM" id="Phobius"/>
    </source>
</evidence>
<feature type="transmembrane region" description="Helical" evidence="2">
    <location>
        <begin position="337"/>
        <end position="361"/>
    </location>
</feature>
<dbReference type="EMBL" id="JAJHUN010000010">
    <property type="protein sequence ID" value="KAJ4147162.1"/>
    <property type="molecule type" value="Genomic_DNA"/>
</dbReference>
<keyword evidence="2" id="KW-1133">Transmembrane helix</keyword>
<keyword evidence="2" id="KW-0472">Membrane</keyword>
<reference evidence="3" key="1">
    <citation type="journal article" date="2023" name="Access Microbiol">
        <title>De-novo genome assembly for Akanthomyces muscarius, a biocontrol agent of insect agricultural pests.</title>
        <authorList>
            <person name="Erdos Z."/>
            <person name="Studholme D.J."/>
            <person name="Raymond B."/>
            <person name="Sharma M."/>
        </authorList>
    </citation>
    <scope>NUCLEOTIDE SEQUENCE</scope>
    <source>
        <strain evidence="3">Ve6</strain>
    </source>
</reference>
<gene>
    <name evidence="3" type="ORF">LMH87_001706</name>
</gene>
<keyword evidence="2" id="KW-0812">Transmembrane</keyword>
<evidence type="ECO:0000313" key="4">
    <source>
        <dbReference type="Proteomes" id="UP001144673"/>
    </source>
</evidence>
<dbReference type="Gene3D" id="1.20.58.340">
    <property type="entry name" value="Magnesium transport protein CorA, transmembrane region"/>
    <property type="match status" value="1"/>
</dbReference>
<dbReference type="Pfam" id="PF01544">
    <property type="entry name" value="CorA"/>
    <property type="match status" value="1"/>
</dbReference>
<dbReference type="AlphaFoldDB" id="A0A9W8Q5P6"/>
<name>A0A9W8Q5P6_AKAMU</name>
<keyword evidence="4" id="KW-1185">Reference proteome</keyword>
<proteinExistence type="predicted"/>
<dbReference type="GO" id="GO:0016020">
    <property type="term" value="C:membrane"/>
    <property type="evidence" value="ECO:0007669"/>
    <property type="project" value="InterPro"/>
</dbReference>